<dbReference type="Pfam" id="PF08241">
    <property type="entry name" value="Methyltransf_11"/>
    <property type="match status" value="1"/>
</dbReference>
<protein>
    <submittedName>
        <fullName evidence="2">Type 11 methyltransferase</fullName>
    </submittedName>
</protein>
<evidence type="ECO:0000313" key="3">
    <source>
        <dbReference type="Proteomes" id="UP000015462"/>
    </source>
</evidence>
<reference evidence="2 3" key="1">
    <citation type="journal article" date="2013" name="Genome Announc.">
        <title>Genome Sequence of the Pyrene- and Fluoranthene-Degrading Bacterium Cycloclasticus sp. Strain PY97M.</title>
        <authorList>
            <person name="Cui Z."/>
            <person name="Xu G."/>
            <person name="Li Q."/>
            <person name="Gao W."/>
            <person name="Zheng L."/>
        </authorList>
    </citation>
    <scope>NUCLEOTIDE SEQUENCE [LARGE SCALE GENOMIC DNA]</scope>
    <source>
        <strain evidence="2 3">PY97M</strain>
    </source>
</reference>
<evidence type="ECO:0000313" key="2">
    <source>
        <dbReference type="EMBL" id="EPD13881.1"/>
    </source>
</evidence>
<dbReference type="Gene3D" id="3.40.50.150">
    <property type="entry name" value="Vaccinia Virus protein VP39"/>
    <property type="match status" value="1"/>
</dbReference>
<accession>A0AB33Z356</accession>
<organism evidence="2 3">
    <name type="scientific">Cycloclasticus pugetii</name>
    <dbReference type="NCBI Taxonomy" id="34068"/>
    <lineage>
        <taxon>Bacteria</taxon>
        <taxon>Pseudomonadati</taxon>
        <taxon>Pseudomonadota</taxon>
        <taxon>Gammaproteobacteria</taxon>
        <taxon>Thiotrichales</taxon>
        <taxon>Piscirickettsiaceae</taxon>
        <taxon>Cycloclasticus</taxon>
    </lineage>
</organism>
<dbReference type="CDD" id="cd02440">
    <property type="entry name" value="AdoMet_MTases"/>
    <property type="match status" value="1"/>
</dbReference>
<sequence>MVDRKNSFIGSTSELRHWFESPIGQIFRQTESVLLSEKLKEGFHPEVLQLDFIGWEDELHEAMRFAHYTILDHELNKTTNYPCIVGEADSLPIETHSVDVVIMPHTLEFEENPHQVLREVDRVLRPEGIILLMGFNPWSFWHLPRFLPKVMKKTPWNGHFISRYRVVDWLRLLNFEIEKSKGCCLFPFHKKEATTTRQKLIEKVLACLPFLPAAYFVMGVKRVSGGTPIFHLKDLKKRFISPLTEPATKIIHVKKERTNIH</sequence>
<dbReference type="InterPro" id="IPR029063">
    <property type="entry name" value="SAM-dependent_MTases_sf"/>
</dbReference>
<comment type="caution">
    <text evidence="2">The sequence shown here is derived from an EMBL/GenBank/DDBJ whole genome shotgun (WGS) entry which is preliminary data.</text>
</comment>
<name>A0AB33Z356_9GAMM</name>
<dbReference type="InterPro" id="IPR013216">
    <property type="entry name" value="Methyltransf_11"/>
</dbReference>
<keyword evidence="3" id="KW-1185">Reference proteome</keyword>
<dbReference type="GO" id="GO:0008757">
    <property type="term" value="F:S-adenosylmethionine-dependent methyltransferase activity"/>
    <property type="evidence" value="ECO:0007669"/>
    <property type="project" value="InterPro"/>
</dbReference>
<proteinExistence type="predicted"/>
<dbReference type="EMBL" id="ASHL01000001">
    <property type="protein sequence ID" value="EPD13881.1"/>
    <property type="molecule type" value="Genomic_DNA"/>
</dbReference>
<keyword evidence="2" id="KW-0808">Transferase</keyword>
<keyword evidence="2" id="KW-0489">Methyltransferase</keyword>
<dbReference type="RefSeq" id="WP_016389453.1">
    <property type="nucleotide sequence ID" value="NZ_KE646805.1"/>
</dbReference>
<dbReference type="GO" id="GO:0032259">
    <property type="term" value="P:methylation"/>
    <property type="evidence" value="ECO:0007669"/>
    <property type="project" value="UniProtKB-KW"/>
</dbReference>
<evidence type="ECO:0000259" key="1">
    <source>
        <dbReference type="Pfam" id="PF08241"/>
    </source>
</evidence>
<feature type="domain" description="Methyltransferase type 11" evidence="1">
    <location>
        <begin position="81"/>
        <end position="131"/>
    </location>
</feature>
<dbReference type="SUPFAM" id="SSF53335">
    <property type="entry name" value="S-adenosyl-L-methionine-dependent methyltransferases"/>
    <property type="match status" value="1"/>
</dbReference>
<dbReference type="Proteomes" id="UP000015462">
    <property type="component" value="Unassembled WGS sequence"/>
</dbReference>
<gene>
    <name evidence="2" type="ORF">L196_00235</name>
</gene>
<dbReference type="AlphaFoldDB" id="A0AB33Z356"/>